<dbReference type="EMBL" id="CM007387">
    <property type="protein sequence ID" value="ONK62268.1"/>
    <property type="molecule type" value="Genomic_DNA"/>
</dbReference>
<protein>
    <submittedName>
        <fullName evidence="3">Uncharacterized protein</fullName>
    </submittedName>
</protein>
<gene>
    <name evidence="3" type="ORF">A4U43_C07F2160</name>
</gene>
<proteinExistence type="predicted"/>
<accession>A0A5P1E8T4</accession>
<dbReference type="InterPro" id="IPR029047">
    <property type="entry name" value="HSP70_peptide-bd_sf"/>
</dbReference>
<keyword evidence="1" id="KW-0547">Nucleotide-binding</keyword>
<dbReference type="InterPro" id="IPR013126">
    <property type="entry name" value="Hsp_70_fam"/>
</dbReference>
<keyword evidence="2" id="KW-0067">ATP-binding</keyword>
<evidence type="ECO:0000313" key="3">
    <source>
        <dbReference type="EMBL" id="ONK62268.1"/>
    </source>
</evidence>
<dbReference type="Proteomes" id="UP000243459">
    <property type="component" value="Chromosome 7"/>
</dbReference>
<dbReference type="Pfam" id="PF00012">
    <property type="entry name" value="HSP70"/>
    <property type="match status" value="1"/>
</dbReference>
<dbReference type="Gene3D" id="2.60.34.10">
    <property type="entry name" value="Substrate Binding Domain Of DNAk, Chain A, domain 1"/>
    <property type="match status" value="1"/>
</dbReference>
<sequence>MRIISEPTADAVAAVAYDLDEKVTSVGVGEKNVLTFDLGGAYVPNVSVKDKSIGQEKNITIANDRGMLSKEKTEKMVQEAEEFKAEDEEKKVASTCKASEVQPYSFKTCKCM</sequence>
<name>A0A5P1E8T4_ASPOF</name>
<dbReference type="Gramene" id="ONK62268">
    <property type="protein sequence ID" value="ONK62268"/>
    <property type="gene ID" value="A4U43_C07F2160"/>
</dbReference>
<evidence type="ECO:0000256" key="1">
    <source>
        <dbReference type="ARBA" id="ARBA00022741"/>
    </source>
</evidence>
<dbReference type="SUPFAM" id="SSF100920">
    <property type="entry name" value="Heat shock protein 70kD (HSP70), peptide-binding domain"/>
    <property type="match status" value="1"/>
</dbReference>
<organism evidence="3 4">
    <name type="scientific">Asparagus officinalis</name>
    <name type="common">Garden asparagus</name>
    <dbReference type="NCBI Taxonomy" id="4686"/>
    <lineage>
        <taxon>Eukaryota</taxon>
        <taxon>Viridiplantae</taxon>
        <taxon>Streptophyta</taxon>
        <taxon>Embryophyta</taxon>
        <taxon>Tracheophyta</taxon>
        <taxon>Spermatophyta</taxon>
        <taxon>Magnoliopsida</taxon>
        <taxon>Liliopsida</taxon>
        <taxon>Asparagales</taxon>
        <taxon>Asparagaceae</taxon>
        <taxon>Asparagoideae</taxon>
        <taxon>Asparagus</taxon>
    </lineage>
</organism>
<dbReference type="AlphaFoldDB" id="A0A5P1E8T4"/>
<evidence type="ECO:0000256" key="2">
    <source>
        <dbReference type="ARBA" id="ARBA00022840"/>
    </source>
</evidence>
<evidence type="ECO:0000313" key="4">
    <source>
        <dbReference type="Proteomes" id="UP000243459"/>
    </source>
</evidence>
<keyword evidence="4" id="KW-1185">Reference proteome</keyword>
<reference evidence="4" key="1">
    <citation type="journal article" date="2017" name="Nat. Commun.">
        <title>The asparagus genome sheds light on the origin and evolution of a young Y chromosome.</title>
        <authorList>
            <person name="Harkess A."/>
            <person name="Zhou J."/>
            <person name="Xu C."/>
            <person name="Bowers J.E."/>
            <person name="Van der Hulst R."/>
            <person name="Ayyampalayam S."/>
            <person name="Mercati F."/>
            <person name="Riccardi P."/>
            <person name="McKain M.R."/>
            <person name="Kakrana A."/>
            <person name="Tang H."/>
            <person name="Ray J."/>
            <person name="Groenendijk J."/>
            <person name="Arikit S."/>
            <person name="Mathioni S.M."/>
            <person name="Nakano M."/>
            <person name="Shan H."/>
            <person name="Telgmann-Rauber A."/>
            <person name="Kanno A."/>
            <person name="Yue Z."/>
            <person name="Chen H."/>
            <person name="Li W."/>
            <person name="Chen Y."/>
            <person name="Xu X."/>
            <person name="Zhang Y."/>
            <person name="Luo S."/>
            <person name="Chen H."/>
            <person name="Gao J."/>
            <person name="Mao Z."/>
            <person name="Pires J.C."/>
            <person name="Luo M."/>
            <person name="Kudrna D."/>
            <person name="Wing R.A."/>
            <person name="Meyers B.C."/>
            <person name="Yi K."/>
            <person name="Kong H."/>
            <person name="Lavrijsen P."/>
            <person name="Sunseri F."/>
            <person name="Falavigna A."/>
            <person name="Ye Y."/>
            <person name="Leebens-Mack J.H."/>
            <person name="Chen G."/>
        </authorList>
    </citation>
    <scope>NUCLEOTIDE SEQUENCE [LARGE SCALE GENOMIC DNA]</scope>
    <source>
        <strain evidence="4">cv. DH0086</strain>
    </source>
</reference>
<dbReference type="PANTHER" id="PTHR19375">
    <property type="entry name" value="HEAT SHOCK PROTEIN 70KDA"/>
    <property type="match status" value="1"/>
</dbReference>
<dbReference type="GO" id="GO:0140662">
    <property type="term" value="F:ATP-dependent protein folding chaperone"/>
    <property type="evidence" value="ECO:0007669"/>
    <property type="project" value="InterPro"/>
</dbReference>
<dbReference type="GO" id="GO:0005524">
    <property type="term" value="F:ATP binding"/>
    <property type="evidence" value="ECO:0007669"/>
    <property type="project" value="UniProtKB-KW"/>
</dbReference>